<feature type="compositionally biased region" description="Basic and acidic residues" evidence="1">
    <location>
        <begin position="208"/>
        <end position="224"/>
    </location>
</feature>
<evidence type="ECO:0000313" key="5">
    <source>
        <dbReference type="Proteomes" id="UP001180020"/>
    </source>
</evidence>
<dbReference type="GO" id="GO:1900150">
    <property type="term" value="P:regulation of defense response to fungus"/>
    <property type="evidence" value="ECO:0007669"/>
    <property type="project" value="InterPro"/>
</dbReference>
<organism evidence="4 5">
    <name type="scientific">Acorus calamus</name>
    <name type="common">Sweet flag</name>
    <dbReference type="NCBI Taxonomy" id="4465"/>
    <lineage>
        <taxon>Eukaryota</taxon>
        <taxon>Viridiplantae</taxon>
        <taxon>Streptophyta</taxon>
        <taxon>Embryophyta</taxon>
        <taxon>Tracheophyta</taxon>
        <taxon>Spermatophyta</taxon>
        <taxon>Magnoliopsida</taxon>
        <taxon>Liliopsida</taxon>
        <taxon>Acoraceae</taxon>
        <taxon>Acorus</taxon>
    </lineage>
</organism>
<proteinExistence type="predicted"/>
<feature type="compositionally biased region" description="Basic and acidic residues" evidence="1">
    <location>
        <begin position="233"/>
        <end position="249"/>
    </location>
</feature>
<evidence type="ECO:0000259" key="3">
    <source>
        <dbReference type="Pfam" id="PF22910"/>
    </source>
</evidence>
<keyword evidence="5" id="KW-1185">Reference proteome</keyword>
<feature type="compositionally biased region" description="Basic and acidic residues" evidence="1">
    <location>
        <begin position="146"/>
        <end position="159"/>
    </location>
</feature>
<accession>A0AAV9F9T9</accession>
<dbReference type="InterPro" id="IPR021480">
    <property type="entry name" value="Zinc_ribbon_12"/>
</dbReference>
<dbReference type="InterPro" id="IPR055126">
    <property type="entry name" value="EDR4-like_N"/>
</dbReference>
<dbReference type="AlphaFoldDB" id="A0AAV9F9T9"/>
<feature type="region of interest" description="Disordered" evidence="1">
    <location>
        <begin position="208"/>
        <end position="249"/>
    </location>
</feature>
<comment type="caution">
    <text evidence="4">The sequence shown here is derived from an EMBL/GenBank/DDBJ whole genome shotgun (WGS) entry which is preliminary data.</text>
</comment>
<reference evidence="4" key="1">
    <citation type="journal article" date="2023" name="Nat. Commun.">
        <title>Diploid and tetraploid genomes of Acorus and the evolution of monocots.</title>
        <authorList>
            <person name="Ma L."/>
            <person name="Liu K.W."/>
            <person name="Li Z."/>
            <person name="Hsiao Y.Y."/>
            <person name="Qi Y."/>
            <person name="Fu T."/>
            <person name="Tang G.D."/>
            <person name="Zhang D."/>
            <person name="Sun W.H."/>
            <person name="Liu D.K."/>
            <person name="Li Y."/>
            <person name="Chen G.Z."/>
            <person name="Liu X.D."/>
            <person name="Liao X.Y."/>
            <person name="Jiang Y.T."/>
            <person name="Yu X."/>
            <person name="Hao Y."/>
            <person name="Huang J."/>
            <person name="Zhao X.W."/>
            <person name="Ke S."/>
            <person name="Chen Y.Y."/>
            <person name="Wu W.L."/>
            <person name="Hsu J.L."/>
            <person name="Lin Y.F."/>
            <person name="Huang M.D."/>
            <person name="Li C.Y."/>
            <person name="Huang L."/>
            <person name="Wang Z.W."/>
            <person name="Zhao X."/>
            <person name="Zhong W.Y."/>
            <person name="Peng D.H."/>
            <person name="Ahmad S."/>
            <person name="Lan S."/>
            <person name="Zhang J.S."/>
            <person name="Tsai W.C."/>
            <person name="Van de Peer Y."/>
            <person name="Liu Z.J."/>
        </authorList>
    </citation>
    <scope>NUCLEOTIDE SEQUENCE</scope>
    <source>
        <strain evidence="4">CP</strain>
    </source>
</reference>
<reference evidence="4" key="2">
    <citation type="submission" date="2023-06" db="EMBL/GenBank/DDBJ databases">
        <authorList>
            <person name="Ma L."/>
            <person name="Liu K.-W."/>
            <person name="Li Z."/>
            <person name="Hsiao Y.-Y."/>
            <person name="Qi Y."/>
            <person name="Fu T."/>
            <person name="Tang G."/>
            <person name="Zhang D."/>
            <person name="Sun W.-H."/>
            <person name="Liu D.-K."/>
            <person name="Li Y."/>
            <person name="Chen G.-Z."/>
            <person name="Liu X.-D."/>
            <person name="Liao X.-Y."/>
            <person name="Jiang Y.-T."/>
            <person name="Yu X."/>
            <person name="Hao Y."/>
            <person name="Huang J."/>
            <person name="Zhao X.-W."/>
            <person name="Ke S."/>
            <person name="Chen Y.-Y."/>
            <person name="Wu W.-L."/>
            <person name="Hsu J.-L."/>
            <person name="Lin Y.-F."/>
            <person name="Huang M.-D."/>
            <person name="Li C.-Y."/>
            <person name="Huang L."/>
            <person name="Wang Z.-W."/>
            <person name="Zhao X."/>
            <person name="Zhong W.-Y."/>
            <person name="Peng D.-H."/>
            <person name="Ahmad S."/>
            <person name="Lan S."/>
            <person name="Zhang J.-S."/>
            <person name="Tsai W.-C."/>
            <person name="Van De Peer Y."/>
            <person name="Liu Z.-J."/>
        </authorList>
    </citation>
    <scope>NUCLEOTIDE SEQUENCE</scope>
    <source>
        <strain evidence="4">CP</strain>
        <tissue evidence="4">Leaves</tissue>
    </source>
</reference>
<evidence type="ECO:0008006" key="6">
    <source>
        <dbReference type="Google" id="ProtNLM"/>
    </source>
</evidence>
<dbReference type="Pfam" id="PF11331">
    <property type="entry name" value="Zn_ribbon_12"/>
    <property type="match status" value="1"/>
</dbReference>
<sequence>MATSVPRIHLVKCPKCRQILPEHSDVPVYQCAGCNTVLRAKNRGIAGNGTSSRTEIKSCQRNESTIGDDAKIGQCIDQDETGCVRHLSSVSPAHESEKSEYSIKINGGVTNEQLALIPGNREKNSQPKTDDILDERVEVTQNSSHCDLENSRSNERKEETMEDHSLMLEEDLVDSITGEVVGTSKSSTKSSSCGDWCDECVPNESLITEEKDMKIPDPQQHAEKQMPISSSDAMHDSTVDVQTQERLDSQESDYFYSVQNWTDSDKEDLPSTSKPRQNRIASKYLHRNASNPYNNEQDQLEILKKVDKLRDQLVRTYGHTSGSSQIHFSGQPTTHACVPFHPNICCRACTCHICFHIDSCDVGLDRHRPTMLHHVLPVSGGAPFIVCYKCRASLQLPVDFLLSRRKRCHKLRCGACDKVLAFTLLYGTLLVPNSDSAMQNFPSKAEGSVESSYATHEHSYAEGEPISYSEEYGMSFEKSYSTEGERPLVPSPYSEWSNEKEVNCERWAMVGSKLHGLMGYSTPSQVIRGCCSMNYVNSKENSHSNKGDMGVYDDDEEELYRRKSKKGLPLAGIVKRGLRELNHGLESVKLKVQSSGRVIPYPAVKKAQRM</sequence>
<evidence type="ECO:0000256" key="1">
    <source>
        <dbReference type="SAM" id="MobiDB-lite"/>
    </source>
</evidence>
<feature type="region of interest" description="Disordered" evidence="1">
    <location>
        <begin position="140"/>
        <end position="159"/>
    </location>
</feature>
<name>A0AAV9F9T9_ACOCL</name>
<feature type="domain" description="Enhanced disease resistance 4-like N-terminal" evidence="3">
    <location>
        <begin position="8"/>
        <end position="40"/>
    </location>
</feature>
<dbReference type="EMBL" id="JAUJYO010000003">
    <property type="protein sequence ID" value="KAK1322337.1"/>
    <property type="molecule type" value="Genomic_DNA"/>
</dbReference>
<evidence type="ECO:0000259" key="2">
    <source>
        <dbReference type="Pfam" id="PF11331"/>
    </source>
</evidence>
<dbReference type="Pfam" id="PF22910">
    <property type="entry name" value="EDR4-like_1st"/>
    <property type="match status" value="1"/>
</dbReference>
<dbReference type="PANTHER" id="PTHR31105:SF38">
    <property type="entry name" value="PROTEIN ENHANCED DISEASE RESISTANCE 4"/>
    <property type="match status" value="1"/>
</dbReference>
<dbReference type="Proteomes" id="UP001180020">
    <property type="component" value="Unassembled WGS sequence"/>
</dbReference>
<gene>
    <name evidence="4" type="primary">Y-1</name>
    <name evidence="4" type="ORF">QJS10_CPA03g00904</name>
</gene>
<feature type="domain" description="Probable zinc-ribbon" evidence="2">
    <location>
        <begin position="380"/>
        <end position="424"/>
    </location>
</feature>
<protein>
    <recommendedName>
        <fullName evidence="6">Zinc-ribbon domain-containing protein</fullName>
    </recommendedName>
</protein>
<evidence type="ECO:0000313" key="4">
    <source>
        <dbReference type="EMBL" id="KAK1322337.1"/>
    </source>
</evidence>
<dbReference type="InterPro" id="IPR040244">
    <property type="entry name" value="EDR4-like"/>
</dbReference>
<dbReference type="PANTHER" id="PTHR31105">
    <property type="entry name" value="EXTRA-LARGE G-PROTEIN-LIKE"/>
    <property type="match status" value="1"/>
</dbReference>